<dbReference type="InterPro" id="IPR012677">
    <property type="entry name" value="Nucleotide-bd_a/b_plait_sf"/>
</dbReference>
<feature type="compositionally biased region" description="Basic residues" evidence="2">
    <location>
        <begin position="68"/>
        <end position="83"/>
    </location>
</feature>
<dbReference type="SMART" id="SM00648">
    <property type="entry name" value="SWAP"/>
    <property type="match status" value="1"/>
</dbReference>
<dbReference type="PANTHER" id="PTHR23140">
    <property type="entry name" value="RNA PROCESSING PROTEIN LD23810P"/>
    <property type="match status" value="1"/>
</dbReference>
<dbReference type="InterPro" id="IPR006569">
    <property type="entry name" value="CID_dom"/>
</dbReference>
<dbReference type="PROSITE" id="PS50128">
    <property type="entry name" value="SURP"/>
    <property type="match status" value="1"/>
</dbReference>
<dbReference type="PROSITE" id="PS51391">
    <property type="entry name" value="CID"/>
    <property type="match status" value="1"/>
</dbReference>
<feature type="domain" description="SURP motif" evidence="3">
    <location>
        <begin position="158"/>
        <end position="201"/>
    </location>
</feature>
<evidence type="ECO:0000259" key="4">
    <source>
        <dbReference type="PROSITE" id="PS51391"/>
    </source>
</evidence>
<protein>
    <submittedName>
        <fullName evidence="5">Zgc:163098 protein</fullName>
    </submittedName>
</protein>
<dbReference type="InterPro" id="IPR051485">
    <property type="entry name" value="SR-CTD_assoc_factor"/>
</dbReference>
<evidence type="ECO:0000259" key="3">
    <source>
        <dbReference type="PROSITE" id="PS50128"/>
    </source>
</evidence>
<dbReference type="InterPro" id="IPR035979">
    <property type="entry name" value="RBD_domain_sf"/>
</dbReference>
<dbReference type="GO" id="GO:0003723">
    <property type="term" value="F:RNA binding"/>
    <property type="evidence" value="ECO:0007669"/>
    <property type="project" value="UniProtKB-KW"/>
</dbReference>
<dbReference type="EMBL" id="CAOJ01001645">
    <property type="protein sequence ID" value="CCO27211.1"/>
    <property type="molecule type" value="Genomic_DNA"/>
</dbReference>
<gene>
    <name evidence="5" type="primary">zgc:163098</name>
    <name evidence="5" type="ORF">BN14_01246</name>
</gene>
<evidence type="ECO:0000256" key="2">
    <source>
        <dbReference type="SAM" id="MobiDB-lite"/>
    </source>
</evidence>
<evidence type="ECO:0000313" key="6">
    <source>
        <dbReference type="Proteomes" id="UP000012065"/>
    </source>
</evidence>
<dbReference type="Pfam" id="PF01805">
    <property type="entry name" value="Surp"/>
    <property type="match status" value="1"/>
</dbReference>
<dbReference type="GO" id="GO:0005634">
    <property type="term" value="C:nucleus"/>
    <property type="evidence" value="ECO:0007669"/>
    <property type="project" value="TreeGrafter"/>
</dbReference>
<dbReference type="AlphaFoldDB" id="M5BKH5"/>
<feature type="compositionally biased region" description="Low complexity" evidence="2">
    <location>
        <begin position="128"/>
        <end position="145"/>
    </location>
</feature>
<dbReference type="Gene3D" id="1.10.10.790">
    <property type="entry name" value="Surp module"/>
    <property type="match status" value="1"/>
</dbReference>
<dbReference type="InterPro" id="IPR000061">
    <property type="entry name" value="Surp"/>
</dbReference>
<dbReference type="Gene3D" id="1.25.40.90">
    <property type="match status" value="1"/>
</dbReference>
<evidence type="ECO:0000313" key="5">
    <source>
        <dbReference type="EMBL" id="CCO27211.1"/>
    </source>
</evidence>
<comment type="caution">
    <text evidence="5">The sequence shown here is derived from an EMBL/GenBank/DDBJ whole genome shotgun (WGS) entry which is preliminary data.</text>
</comment>
<dbReference type="HOGENOM" id="CLU_545339_0_0_1"/>
<keyword evidence="1" id="KW-0694">RNA-binding</keyword>
<dbReference type="Proteomes" id="UP000012065">
    <property type="component" value="Unassembled WGS sequence"/>
</dbReference>
<evidence type="ECO:0000256" key="1">
    <source>
        <dbReference type="ARBA" id="ARBA00022884"/>
    </source>
</evidence>
<dbReference type="InterPro" id="IPR035967">
    <property type="entry name" value="SWAP/Surp_sf"/>
</dbReference>
<dbReference type="SMART" id="SM00582">
    <property type="entry name" value="RPR"/>
    <property type="match status" value="1"/>
</dbReference>
<feature type="domain" description="CID" evidence="4">
    <location>
        <begin position="244"/>
        <end position="389"/>
    </location>
</feature>
<accession>M5BKH5</accession>
<dbReference type="Gene3D" id="3.30.70.330">
    <property type="match status" value="1"/>
</dbReference>
<proteinExistence type="predicted"/>
<feature type="region of interest" description="Disordered" evidence="2">
    <location>
        <begin position="211"/>
        <end position="238"/>
    </location>
</feature>
<dbReference type="Pfam" id="PF04818">
    <property type="entry name" value="CID"/>
    <property type="match status" value="1"/>
</dbReference>
<dbReference type="InterPro" id="IPR008942">
    <property type="entry name" value="ENTH_VHS"/>
</dbReference>
<reference evidence="5 6" key="1">
    <citation type="journal article" date="2013" name="J. Biotechnol.">
        <title>Establishment and interpretation of the genome sequence of the phytopathogenic fungus Rhizoctonia solani AG1-IB isolate 7/3/14.</title>
        <authorList>
            <person name="Wibberg D.W."/>
            <person name="Jelonek L.J."/>
            <person name="Rupp O.R."/>
            <person name="Hennig M.H."/>
            <person name="Eikmeyer F.E."/>
            <person name="Goesmann A.G."/>
            <person name="Hartmann A.H."/>
            <person name="Borriss R.B."/>
            <person name="Grosch R.G."/>
            <person name="Puehler A.P."/>
            <person name="Schlueter A.S."/>
        </authorList>
    </citation>
    <scope>NUCLEOTIDE SEQUENCE [LARGE SCALE GENOMIC DNA]</scope>
    <source>
        <strain evidence="6">AG1-IB / isolate 7/3/14</strain>
    </source>
</reference>
<feature type="region of interest" description="Disordered" evidence="2">
    <location>
        <begin position="48"/>
        <end position="151"/>
    </location>
</feature>
<dbReference type="PANTHER" id="PTHR23140:SF0">
    <property type="entry name" value="U2 SNRNP-ASSOCIATED SURP MOTIF-CONTAINING PROTEIN"/>
    <property type="match status" value="1"/>
</dbReference>
<feature type="compositionally biased region" description="Basic and acidic residues" evidence="2">
    <location>
        <begin position="84"/>
        <end position="104"/>
    </location>
</feature>
<feature type="compositionally biased region" description="Acidic residues" evidence="2">
    <location>
        <begin position="439"/>
        <end position="480"/>
    </location>
</feature>
<organism evidence="5 6">
    <name type="scientific">Thanatephorus cucumeris (strain AG1-IB / isolate 7/3/14)</name>
    <name type="common">Lettuce bottom rot fungus</name>
    <name type="synonym">Rhizoctonia solani</name>
    <dbReference type="NCBI Taxonomy" id="1108050"/>
    <lineage>
        <taxon>Eukaryota</taxon>
        <taxon>Fungi</taxon>
        <taxon>Dikarya</taxon>
        <taxon>Basidiomycota</taxon>
        <taxon>Agaricomycotina</taxon>
        <taxon>Agaricomycetes</taxon>
        <taxon>Cantharellales</taxon>
        <taxon>Ceratobasidiaceae</taxon>
        <taxon>Rhizoctonia</taxon>
        <taxon>Rhizoctonia solani AG-1</taxon>
    </lineage>
</organism>
<feature type="compositionally biased region" description="Basic residues" evidence="2">
    <location>
        <begin position="105"/>
        <end position="127"/>
    </location>
</feature>
<dbReference type="GO" id="GO:0006396">
    <property type="term" value="P:RNA processing"/>
    <property type="evidence" value="ECO:0007669"/>
    <property type="project" value="InterPro"/>
</dbReference>
<feature type="region of interest" description="Disordered" evidence="2">
    <location>
        <begin position="425"/>
        <end position="500"/>
    </location>
</feature>
<dbReference type="SUPFAM" id="SSF54928">
    <property type="entry name" value="RNA-binding domain, RBD"/>
    <property type="match status" value="1"/>
</dbReference>
<dbReference type="SUPFAM" id="SSF109905">
    <property type="entry name" value="Surp module (SWAP domain)"/>
    <property type="match status" value="1"/>
</dbReference>
<sequence length="500" mass="57068">MSGFVSYMTRSDAEACVRELDGFDWGGSVLRVGWSKAVPIAARAMYEEDLGKRSRSRSKSPRRDKEKDKRRRSRSRSRDRHHRDRDYDRERDRDRDRDREYDRRKSSRRSRSRSRSRDRHHTHRRRSSPYSSRSRSRSRTPTPRDLSYLGITPTQEEFVRKVVDKVRRNGRAFQTLLETREKNNPSFEFLSNDKNPGHLLYKHLLDGVSLPPPPPVFDEDGPHSAYSTDSGEESERERIRKGTLGKLAQKRFHILLRGLSGKRGELARCMAFSLEHAESAAEVAEIIISSLMVDSTPVPRKIARLHLICDILHNSAASITNAWKFRLEFESRLGGVFDHLCAIHRSFPGRITAETFKKQVLSVVEVWEDWIVFSPEFTSELRKRLDGKDVAEERKEGEERVEKVEEKKVVSKFKAAAFGAVVEPANEAEDLDGEKVDDIDGENLDGDDIDGENIDGDNIDGENIDGENLDGEDLDGEDLDGAPVGAVGRLSGDEMEMDSE</sequence>
<name>M5BKH5_THACB</name>